<name>A0A0S2T9Y9_9GAMM</name>
<accession>A0A0S2T9Y9</accession>
<sequence length="133" mass="14677">MLVLMLALAAVPVLADGARSPEALAMAFVQAFRAGDIDALMSLHSHDDVHDLPRVRGAWRSLLRDYRLAGYRVADLSGAERARLAEGQRNPTLLPIRKLVAQLNAAHSGEQRVLERYIGAENGRFYFVTPDAR</sequence>
<dbReference type="SUPFAM" id="SSF54427">
    <property type="entry name" value="NTF2-like"/>
    <property type="match status" value="1"/>
</dbReference>
<evidence type="ECO:0000313" key="3">
    <source>
        <dbReference type="Proteomes" id="UP000055136"/>
    </source>
</evidence>
<dbReference type="AlphaFoldDB" id="A0A0S2T9Y9"/>
<protein>
    <recommendedName>
        <fullName evidence="4">DUF4440 domain-containing protein</fullName>
    </recommendedName>
</protein>
<feature type="chain" id="PRO_5012678263" description="DUF4440 domain-containing protein" evidence="1">
    <location>
        <begin position="16"/>
        <end position="133"/>
    </location>
</feature>
<dbReference type="EMBL" id="CP013099">
    <property type="protein sequence ID" value="ALP51972.1"/>
    <property type="molecule type" value="Genomic_DNA"/>
</dbReference>
<evidence type="ECO:0000256" key="1">
    <source>
        <dbReference type="SAM" id="SignalP"/>
    </source>
</evidence>
<dbReference type="Proteomes" id="UP000055136">
    <property type="component" value="Chromosome"/>
</dbReference>
<dbReference type="InterPro" id="IPR032710">
    <property type="entry name" value="NTF2-like_dom_sf"/>
</dbReference>
<dbReference type="KEGG" id="tee:Tel_01800"/>
<keyword evidence="1" id="KW-0732">Signal</keyword>
<evidence type="ECO:0008006" key="4">
    <source>
        <dbReference type="Google" id="ProtNLM"/>
    </source>
</evidence>
<feature type="signal peptide" evidence="1">
    <location>
        <begin position="1"/>
        <end position="15"/>
    </location>
</feature>
<proteinExistence type="predicted"/>
<organism evidence="2 3">
    <name type="scientific">Candidatus Tenderia electrophaga</name>
    <dbReference type="NCBI Taxonomy" id="1748243"/>
    <lineage>
        <taxon>Bacteria</taxon>
        <taxon>Pseudomonadati</taxon>
        <taxon>Pseudomonadota</taxon>
        <taxon>Gammaproteobacteria</taxon>
        <taxon>Candidatus Tenderiales</taxon>
        <taxon>Candidatus Tenderiaceae</taxon>
        <taxon>Candidatus Tenderia</taxon>
    </lineage>
</organism>
<gene>
    <name evidence="2" type="ORF">Tel_01800</name>
</gene>
<evidence type="ECO:0000313" key="2">
    <source>
        <dbReference type="EMBL" id="ALP51972.1"/>
    </source>
</evidence>
<dbReference type="STRING" id="1748243.Tel_01800"/>
<keyword evidence="3" id="KW-1185">Reference proteome</keyword>
<reference evidence="2" key="1">
    <citation type="submission" date="2015-10" db="EMBL/GenBank/DDBJ databases">
        <title>Description of Candidatus Tenderia electrophaga gen. nov, sp. nov., an Uncultivated Electroautotroph from a Biocathode Enrichment.</title>
        <authorList>
            <person name="Eddie B.J."/>
            <person name="Malanoski A.P."/>
            <person name="Wang Z."/>
            <person name="Hall R.J."/>
            <person name="Oh S.D."/>
            <person name="Heiner C."/>
            <person name="Lin B."/>
            <person name="Strycharz-Glaven S.M."/>
        </authorList>
    </citation>
    <scope>NUCLEOTIDE SEQUENCE [LARGE SCALE GENOMIC DNA]</scope>
    <source>
        <strain evidence="2">NRL1</strain>
    </source>
</reference>